<keyword evidence="4" id="KW-1185">Reference proteome</keyword>
<accession>A0A1Y2L1K3</accession>
<gene>
    <name evidence="3" type="ORF">TMES_04580</name>
</gene>
<feature type="compositionally biased region" description="Polar residues" evidence="1">
    <location>
        <begin position="113"/>
        <end position="123"/>
    </location>
</feature>
<dbReference type="Proteomes" id="UP000193391">
    <property type="component" value="Unassembled WGS sequence"/>
</dbReference>
<sequence>MFSPSRSQPARRCHKPVLRGTRILAIAAIMCASGSLSATAQMFEKPWSAPDQNRASLAVVMKQAESGLLSGSGSATTSSGTSSLTQLVCGGGGGTASSTANSACVILNNSSGSVDTGQDSTGDQTADSNTQTTTTNLSDALENLSGTQ</sequence>
<dbReference type="EMBL" id="JFKA01000002">
    <property type="protein sequence ID" value="OSQ39358.1"/>
    <property type="molecule type" value="Genomic_DNA"/>
</dbReference>
<evidence type="ECO:0000256" key="1">
    <source>
        <dbReference type="SAM" id="MobiDB-lite"/>
    </source>
</evidence>
<reference evidence="3 4" key="1">
    <citation type="submission" date="2014-03" db="EMBL/GenBank/DDBJ databases">
        <title>The draft genome sequence of Thalassospira mesophila JCM 18969.</title>
        <authorList>
            <person name="Lai Q."/>
            <person name="Shao Z."/>
        </authorList>
    </citation>
    <scope>NUCLEOTIDE SEQUENCE [LARGE SCALE GENOMIC DNA]</scope>
    <source>
        <strain evidence="3 4">JCM 18969</strain>
    </source>
</reference>
<proteinExistence type="predicted"/>
<evidence type="ECO:0000313" key="3">
    <source>
        <dbReference type="EMBL" id="OSQ39358.1"/>
    </source>
</evidence>
<keyword evidence="2" id="KW-0732">Signal</keyword>
<name>A0A1Y2L1K3_9PROT</name>
<dbReference type="AlphaFoldDB" id="A0A1Y2L1K3"/>
<feature type="signal peptide" evidence="2">
    <location>
        <begin position="1"/>
        <end position="40"/>
    </location>
</feature>
<feature type="compositionally biased region" description="Low complexity" evidence="1">
    <location>
        <begin position="124"/>
        <end position="141"/>
    </location>
</feature>
<protein>
    <submittedName>
        <fullName evidence="3">Uncharacterized protein</fullName>
    </submittedName>
</protein>
<comment type="caution">
    <text evidence="3">The sequence shown here is derived from an EMBL/GenBank/DDBJ whole genome shotgun (WGS) entry which is preliminary data.</text>
</comment>
<feature type="chain" id="PRO_5013096152" evidence="2">
    <location>
        <begin position="41"/>
        <end position="148"/>
    </location>
</feature>
<organism evidence="3 4">
    <name type="scientific">Thalassospira mesophila</name>
    <dbReference type="NCBI Taxonomy" id="1293891"/>
    <lineage>
        <taxon>Bacteria</taxon>
        <taxon>Pseudomonadati</taxon>
        <taxon>Pseudomonadota</taxon>
        <taxon>Alphaproteobacteria</taxon>
        <taxon>Rhodospirillales</taxon>
        <taxon>Thalassospiraceae</taxon>
        <taxon>Thalassospira</taxon>
    </lineage>
</organism>
<evidence type="ECO:0000313" key="4">
    <source>
        <dbReference type="Proteomes" id="UP000193391"/>
    </source>
</evidence>
<feature type="region of interest" description="Disordered" evidence="1">
    <location>
        <begin position="113"/>
        <end position="148"/>
    </location>
</feature>
<evidence type="ECO:0000256" key="2">
    <source>
        <dbReference type="SAM" id="SignalP"/>
    </source>
</evidence>